<gene>
    <name evidence="1" type="ORF">BC670_2916</name>
</gene>
<protein>
    <submittedName>
        <fullName evidence="1">Uncharacterized protein DUF4932</fullName>
    </submittedName>
</protein>
<evidence type="ECO:0000313" key="2">
    <source>
        <dbReference type="Proteomes" id="UP000320773"/>
    </source>
</evidence>
<proteinExistence type="predicted"/>
<comment type="caution">
    <text evidence="1">The sequence shown here is derived from an EMBL/GenBank/DDBJ whole genome shotgun (WGS) entry which is preliminary data.</text>
</comment>
<evidence type="ECO:0000313" key="1">
    <source>
        <dbReference type="EMBL" id="TQM41902.1"/>
    </source>
</evidence>
<sequence length="460" mass="54246">MKKLLFITFILLNLNCFSQDNIKIEMTESYELSNIILALTQYGRTDKWDVQKIPPYYDQVLKYFEPVKNHPLLDSVNYSRSKWEKFLGFRTDMYAFSFDQNGKLKREYPFNSFGTDEVDKNIDLVNDFVLKSNYRQFYKDNKVFYDKIVSNYKEYYFVTKSKQFLDKVAEKHISENKKIYVVAVSPLVGGQNCHRDTDSSTTVDFPNISKDLILGNLETDYNTRIVENHSLFTEMDHGYINPISDKYEKLITSNFNLNNWDKESSYSGINSFNEYMTWAVYDLFIKENFPKVADSIALQWQYQNASRGFIAQNLFAKKVSELYFKQKGNRRIENIYKPLLIWCKKIESKINQPTLLNIDTDNFVKVDISKLIVEFSEEMNTQNPFQIQIVEFKSGNQTGKEKLIEVKNAVWTNNGKKLTLKIDTDFEEFAIIFNWWGMNKPLFSKNEILLKPKSYILAKK</sequence>
<reference evidence="1 2" key="1">
    <citation type="submission" date="2019-06" db="EMBL/GenBank/DDBJ databases">
        <title>Genomic Encyclopedia of Archaeal and Bacterial Type Strains, Phase II (KMG-II): from individual species to whole genera.</title>
        <authorList>
            <person name="Goeker M."/>
        </authorList>
    </citation>
    <scope>NUCLEOTIDE SEQUENCE [LARGE SCALE GENOMIC DNA]</scope>
    <source>
        <strain evidence="1 2">DSM 24789</strain>
    </source>
</reference>
<dbReference type="Proteomes" id="UP000320773">
    <property type="component" value="Unassembled WGS sequence"/>
</dbReference>
<dbReference type="AlphaFoldDB" id="A0A543G742"/>
<accession>A0A543G742</accession>
<organism evidence="1 2">
    <name type="scientific">Flavobacterium branchiophilum</name>
    <dbReference type="NCBI Taxonomy" id="55197"/>
    <lineage>
        <taxon>Bacteria</taxon>
        <taxon>Pseudomonadati</taxon>
        <taxon>Bacteroidota</taxon>
        <taxon>Flavobacteriia</taxon>
        <taxon>Flavobacteriales</taxon>
        <taxon>Flavobacteriaceae</taxon>
        <taxon>Flavobacterium</taxon>
    </lineage>
</organism>
<dbReference type="EMBL" id="VFPJ01000001">
    <property type="protein sequence ID" value="TQM41902.1"/>
    <property type="molecule type" value="Genomic_DNA"/>
</dbReference>
<name>A0A543G742_9FLAO</name>
<dbReference type="RefSeq" id="WP_089079551.1">
    <property type="nucleotide sequence ID" value="NZ_VFPJ01000001.1"/>
</dbReference>